<gene>
    <name evidence="3" type="primary">LOC118421839</name>
</gene>
<reference evidence="3" key="2">
    <citation type="submission" date="2025-08" db="UniProtKB">
        <authorList>
            <consortium name="RefSeq"/>
        </authorList>
    </citation>
    <scope>IDENTIFICATION</scope>
    <source>
        <strain evidence="3">S238N-H82</strain>
        <tissue evidence="3">Testes</tissue>
    </source>
</reference>
<feature type="compositionally biased region" description="Polar residues" evidence="1">
    <location>
        <begin position="100"/>
        <end position="111"/>
    </location>
</feature>
<protein>
    <submittedName>
        <fullName evidence="3">Uncharacterized protein LOC118421839</fullName>
    </submittedName>
</protein>
<evidence type="ECO:0000313" key="2">
    <source>
        <dbReference type="Proteomes" id="UP000001554"/>
    </source>
</evidence>
<feature type="compositionally biased region" description="Basic and acidic residues" evidence="1">
    <location>
        <begin position="53"/>
        <end position="64"/>
    </location>
</feature>
<feature type="compositionally biased region" description="Basic residues" evidence="1">
    <location>
        <begin position="1"/>
        <end position="12"/>
    </location>
</feature>
<proteinExistence type="predicted"/>
<dbReference type="Proteomes" id="UP000001554">
    <property type="component" value="Chromosome 8"/>
</dbReference>
<dbReference type="GeneID" id="118421839"/>
<organism evidence="2 3">
    <name type="scientific">Branchiostoma floridae</name>
    <name type="common">Florida lancelet</name>
    <name type="synonym">Amphioxus</name>
    <dbReference type="NCBI Taxonomy" id="7739"/>
    <lineage>
        <taxon>Eukaryota</taxon>
        <taxon>Metazoa</taxon>
        <taxon>Chordata</taxon>
        <taxon>Cephalochordata</taxon>
        <taxon>Leptocardii</taxon>
        <taxon>Amphioxiformes</taxon>
        <taxon>Branchiostomatidae</taxon>
        <taxon>Branchiostoma</taxon>
    </lineage>
</organism>
<name>A0A9J7N065_BRAFL</name>
<dbReference type="KEGG" id="bfo:118421839"/>
<dbReference type="RefSeq" id="XP_035685234.1">
    <property type="nucleotide sequence ID" value="XM_035829341.1"/>
</dbReference>
<evidence type="ECO:0000256" key="1">
    <source>
        <dbReference type="SAM" id="MobiDB-lite"/>
    </source>
</evidence>
<sequence>MGSAASRRKKNAATKLSAISAVTSNAPKPPGNEESNKGNDSATLQQEPVLQQKEIENGHNEENGKSPVTTNGTNGHDSSATMQQDAVLQPGRPADGHLQNGASKNRETIATTRDGYITEQPRRTYTATELKQLMLAAVIIQR</sequence>
<feature type="compositionally biased region" description="Polar residues" evidence="1">
    <location>
        <begin position="66"/>
        <end position="86"/>
    </location>
</feature>
<evidence type="ECO:0000313" key="3">
    <source>
        <dbReference type="RefSeq" id="XP_035685234.1"/>
    </source>
</evidence>
<dbReference type="AlphaFoldDB" id="A0A9J7N065"/>
<feature type="compositionally biased region" description="Polar residues" evidence="1">
    <location>
        <begin position="38"/>
        <end position="49"/>
    </location>
</feature>
<keyword evidence="2" id="KW-1185">Reference proteome</keyword>
<reference evidence="2" key="1">
    <citation type="journal article" date="2020" name="Nat. Ecol. Evol.">
        <title>Deeply conserved synteny resolves early events in vertebrate evolution.</title>
        <authorList>
            <person name="Simakov O."/>
            <person name="Marletaz F."/>
            <person name="Yue J.X."/>
            <person name="O'Connell B."/>
            <person name="Jenkins J."/>
            <person name="Brandt A."/>
            <person name="Calef R."/>
            <person name="Tung C.H."/>
            <person name="Huang T.K."/>
            <person name="Schmutz J."/>
            <person name="Satoh N."/>
            <person name="Yu J.K."/>
            <person name="Putnam N.H."/>
            <person name="Green R.E."/>
            <person name="Rokhsar D.S."/>
        </authorList>
    </citation>
    <scope>NUCLEOTIDE SEQUENCE [LARGE SCALE GENOMIC DNA]</scope>
    <source>
        <strain evidence="2">S238N-H82</strain>
    </source>
</reference>
<dbReference type="OrthoDB" id="10465259at2759"/>
<feature type="region of interest" description="Disordered" evidence="1">
    <location>
        <begin position="1"/>
        <end position="115"/>
    </location>
</feature>
<accession>A0A9J7N065</accession>